<dbReference type="Proteomes" id="UP001597058">
    <property type="component" value="Unassembled WGS sequence"/>
</dbReference>
<accession>A0ABW3XJY0</accession>
<protein>
    <recommendedName>
        <fullName evidence="4">AP2 domain-containing protein</fullName>
    </recommendedName>
</protein>
<feature type="region of interest" description="Disordered" evidence="1">
    <location>
        <begin position="152"/>
        <end position="214"/>
    </location>
</feature>
<name>A0ABW3XJY0_9ACTN</name>
<evidence type="ECO:0000313" key="3">
    <source>
        <dbReference type="Proteomes" id="UP001597058"/>
    </source>
</evidence>
<organism evidence="2 3">
    <name type="scientific">Streptomyces kaempferi</name>
    <dbReference type="NCBI Taxonomy" id="333725"/>
    <lineage>
        <taxon>Bacteria</taxon>
        <taxon>Bacillati</taxon>
        <taxon>Actinomycetota</taxon>
        <taxon>Actinomycetes</taxon>
        <taxon>Kitasatosporales</taxon>
        <taxon>Streptomycetaceae</taxon>
        <taxon>Streptomyces</taxon>
    </lineage>
</organism>
<sequence length="214" mass="24427">MARKSEAYIGARFDRLTVTGEPVSVAGKNGKCYVAVRCDCATEKTVRISTLGTSARSCGCLRNETASARARTHGMRKTSEYAIWTSMKQRCHNPAHQHYEDYGGRGITVCQRWQDSFEAFFGDIGPRPSADHTLDRVDNDRGYEPGNVQWRTRREQAQNRRPQLRDTCANGHERTPENVRERPGGGRTCRVCDREREPNRPARRRRKNEPTQTN</sequence>
<proteinExistence type="predicted"/>
<gene>
    <name evidence="2" type="ORF">ACFQ5X_28350</name>
</gene>
<feature type="compositionally biased region" description="Basic and acidic residues" evidence="1">
    <location>
        <begin position="171"/>
        <end position="200"/>
    </location>
</feature>
<dbReference type="EMBL" id="JBHTMM010000041">
    <property type="protein sequence ID" value="MFD1309758.1"/>
    <property type="molecule type" value="Genomic_DNA"/>
</dbReference>
<comment type="caution">
    <text evidence="2">The sequence shown here is derived from an EMBL/GenBank/DDBJ whole genome shotgun (WGS) entry which is preliminary data.</text>
</comment>
<keyword evidence="3" id="KW-1185">Reference proteome</keyword>
<evidence type="ECO:0008006" key="4">
    <source>
        <dbReference type="Google" id="ProtNLM"/>
    </source>
</evidence>
<evidence type="ECO:0000313" key="2">
    <source>
        <dbReference type="EMBL" id="MFD1309758.1"/>
    </source>
</evidence>
<reference evidence="3" key="1">
    <citation type="journal article" date="2019" name="Int. J. Syst. Evol. Microbiol.">
        <title>The Global Catalogue of Microorganisms (GCM) 10K type strain sequencing project: providing services to taxonomists for standard genome sequencing and annotation.</title>
        <authorList>
            <consortium name="The Broad Institute Genomics Platform"/>
            <consortium name="The Broad Institute Genome Sequencing Center for Infectious Disease"/>
            <person name="Wu L."/>
            <person name="Ma J."/>
        </authorList>
    </citation>
    <scope>NUCLEOTIDE SEQUENCE [LARGE SCALE GENOMIC DNA]</scope>
    <source>
        <strain evidence="3">CGMCC 4.7020</strain>
    </source>
</reference>
<evidence type="ECO:0000256" key="1">
    <source>
        <dbReference type="SAM" id="MobiDB-lite"/>
    </source>
</evidence>
<dbReference type="RefSeq" id="WP_381329146.1">
    <property type="nucleotide sequence ID" value="NZ_JBHTMM010000041.1"/>
</dbReference>